<reference evidence="2" key="1">
    <citation type="submission" date="2021-01" db="UniProtKB">
        <authorList>
            <consortium name="EnsemblPlants"/>
        </authorList>
    </citation>
    <scope>IDENTIFICATION</scope>
</reference>
<dbReference type="AlphaFoldDB" id="A0A7N0V7M5"/>
<accession>A0A7N0V7M5</accession>
<protein>
    <submittedName>
        <fullName evidence="2">Uncharacterized protein</fullName>
    </submittedName>
</protein>
<organism evidence="2 3">
    <name type="scientific">Kalanchoe fedtschenkoi</name>
    <name type="common">Lavender scallops</name>
    <name type="synonym">South American air plant</name>
    <dbReference type="NCBI Taxonomy" id="63787"/>
    <lineage>
        <taxon>Eukaryota</taxon>
        <taxon>Viridiplantae</taxon>
        <taxon>Streptophyta</taxon>
        <taxon>Embryophyta</taxon>
        <taxon>Tracheophyta</taxon>
        <taxon>Spermatophyta</taxon>
        <taxon>Magnoliopsida</taxon>
        <taxon>eudicotyledons</taxon>
        <taxon>Gunneridae</taxon>
        <taxon>Pentapetalae</taxon>
        <taxon>Saxifragales</taxon>
        <taxon>Crassulaceae</taxon>
        <taxon>Kalanchoe</taxon>
    </lineage>
</organism>
<sequence length="177" mass="18984">MQMFRPSNECFEQSYNQQSSIKPFTKPAGYGGSNLTQCQTQTQCFEAQLPGYGMPHHAAAGGYGITQHAAGAQGYSSTFPPKPLGHQHSQHGSYGSGQHGGYDSCLHVSPHANMGHQHGSFASGHQGAYGINAHHGSFAPSGAYSCNMKKREKKSWRRRSGNDSDSSGSDESDNDKC</sequence>
<keyword evidence="3" id="KW-1185">Reference proteome</keyword>
<dbReference type="EnsemblPlants" id="Kaladp0300s0011.1.v1.1">
    <property type="protein sequence ID" value="Kaladp0300s0011.1.v1.1.CDS.1"/>
    <property type="gene ID" value="Kaladp0300s0011.v1.1"/>
</dbReference>
<evidence type="ECO:0000313" key="2">
    <source>
        <dbReference type="EnsemblPlants" id="Kaladp0300s0011.1.v1.1.CDS.1"/>
    </source>
</evidence>
<dbReference type="Gramene" id="Kaladp0300s0011.1.v1.1">
    <property type="protein sequence ID" value="Kaladp0300s0011.1.v1.1.CDS.1"/>
    <property type="gene ID" value="Kaladp0300s0011.v1.1"/>
</dbReference>
<dbReference type="Proteomes" id="UP000594263">
    <property type="component" value="Unplaced"/>
</dbReference>
<evidence type="ECO:0000313" key="3">
    <source>
        <dbReference type="Proteomes" id="UP000594263"/>
    </source>
</evidence>
<proteinExistence type="predicted"/>
<feature type="region of interest" description="Disordered" evidence="1">
    <location>
        <begin position="141"/>
        <end position="177"/>
    </location>
</feature>
<name>A0A7N0V7M5_KALFE</name>
<feature type="compositionally biased region" description="Basic residues" evidence="1">
    <location>
        <begin position="148"/>
        <end position="159"/>
    </location>
</feature>
<evidence type="ECO:0000256" key="1">
    <source>
        <dbReference type="SAM" id="MobiDB-lite"/>
    </source>
</evidence>
<feature type="compositionally biased region" description="Acidic residues" evidence="1">
    <location>
        <begin position="168"/>
        <end position="177"/>
    </location>
</feature>